<evidence type="ECO:0000313" key="1">
    <source>
        <dbReference type="EMBL" id="ALU43050.1"/>
    </source>
</evidence>
<evidence type="ECO:0000313" key="2">
    <source>
        <dbReference type="Proteomes" id="UP000069015"/>
    </source>
</evidence>
<dbReference type="EMBL" id="CP013611">
    <property type="protein sequence ID" value="ALU43050.1"/>
    <property type="molecule type" value="Genomic_DNA"/>
</dbReference>
<organism evidence="1 2">
    <name type="scientific">Pseudoalteromonas rubra</name>
    <dbReference type="NCBI Taxonomy" id="43658"/>
    <lineage>
        <taxon>Bacteria</taxon>
        <taxon>Pseudomonadati</taxon>
        <taxon>Pseudomonadota</taxon>
        <taxon>Gammaproteobacteria</taxon>
        <taxon>Alteromonadales</taxon>
        <taxon>Pseudoalteromonadaceae</taxon>
        <taxon>Pseudoalteromonas</taxon>
    </lineage>
</organism>
<dbReference type="Proteomes" id="UP000069015">
    <property type="component" value="Chromosome 1"/>
</dbReference>
<proteinExistence type="predicted"/>
<protein>
    <submittedName>
        <fullName evidence="1">Uncharacterized protein</fullName>
    </submittedName>
</protein>
<dbReference type="AlphaFoldDB" id="A0A0U3GE04"/>
<name>A0A0U3GE04_9GAMM</name>
<dbReference type="KEGG" id="prr:AT705_08900"/>
<gene>
    <name evidence="1" type="ORF">AT705_08900</name>
</gene>
<sequence>MACFTGTKIVQRNFKAVFILGVGNVDEFVRIGKVLLLRDFENNALFYQIELVGGFERFTQAGLGSLDGVG</sequence>
<reference evidence="1 2" key="1">
    <citation type="submission" date="2015-12" db="EMBL/GenBank/DDBJ databases">
        <title>Complete genome sequence of Pseudoalteromonas rubra SCSIO 6842, harboring a conjugative plasmid.</title>
        <authorList>
            <person name="Li B."/>
            <person name="Wang X."/>
        </authorList>
    </citation>
    <scope>NUCLEOTIDE SEQUENCE [LARGE SCALE GENOMIC DNA]</scope>
    <source>
        <strain evidence="1 2">SCSIO 6842</strain>
    </source>
</reference>
<accession>A0A0U3GE04</accession>